<dbReference type="InterPro" id="IPR002068">
    <property type="entry name" value="A-crystallin/Hsp20_dom"/>
</dbReference>
<name>A0ABD6DR92_9EURY</name>
<gene>
    <name evidence="5" type="ORF">ACFSBL_19425</name>
</gene>
<evidence type="ECO:0000313" key="6">
    <source>
        <dbReference type="Proteomes" id="UP001597034"/>
    </source>
</evidence>
<evidence type="ECO:0000313" key="5">
    <source>
        <dbReference type="EMBL" id="MFD1647870.1"/>
    </source>
</evidence>
<dbReference type="Pfam" id="PF00011">
    <property type="entry name" value="HSP20"/>
    <property type="match status" value="1"/>
</dbReference>
<organism evidence="5 6">
    <name type="scientific">Haloarchaeobius litoreus</name>
    <dbReference type="NCBI Taxonomy" id="755306"/>
    <lineage>
        <taxon>Archaea</taxon>
        <taxon>Methanobacteriati</taxon>
        <taxon>Methanobacteriota</taxon>
        <taxon>Stenosarchaea group</taxon>
        <taxon>Halobacteria</taxon>
        <taxon>Halobacteriales</taxon>
        <taxon>Halorubellaceae</taxon>
        <taxon>Haloarchaeobius</taxon>
    </lineage>
</organism>
<evidence type="ECO:0000259" key="4">
    <source>
        <dbReference type="PROSITE" id="PS01031"/>
    </source>
</evidence>
<dbReference type="PROSITE" id="PS01031">
    <property type="entry name" value="SHSP"/>
    <property type="match status" value="1"/>
</dbReference>
<proteinExistence type="inferred from homology"/>
<sequence length="126" mass="14386">MRRNQPRTSARGVEQPTADRPRTDGDGFPIDLEDHGEEFVVSANLPGLRTQDIDVSVRNARVRIAADFGQGDEDRYLRQERGRGEVSRVLHLPEPVDERRVSANYTGGVLRVHLPRRHRPKRVEVE</sequence>
<dbReference type="InterPro" id="IPR008978">
    <property type="entry name" value="HSP20-like_chaperone"/>
</dbReference>
<dbReference type="CDD" id="cd06464">
    <property type="entry name" value="ACD_sHsps-like"/>
    <property type="match status" value="1"/>
</dbReference>
<dbReference type="InterPro" id="IPR031107">
    <property type="entry name" value="Small_HSP"/>
</dbReference>
<keyword evidence="6" id="KW-1185">Reference proteome</keyword>
<feature type="domain" description="SHSP" evidence="4">
    <location>
        <begin position="21"/>
        <end position="126"/>
    </location>
</feature>
<dbReference type="Gene3D" id="2.60.40.790">
    <property type="match status" value="1"/>
</dbReference>
<dbReference type="EMBL" id="JBHUDO010000004">
    <property type="protein sequence ID" value="MFD1647870.1"/>
    <property type="molecule type" value="Genomic_DNA"/>
</dbReference>
<dbReference type="AlphaFoldDB" id="A0ABD6DR92"/>
<comment type="similarity">
    <text evidence="1 2">Belongs to the small heat shock protein (HSP20) family.</text>
</comment>
<dbReference type="Proteomes" id="UP001597034">
    <property type="component" value="Unassembled WGS sequence"/>
</dbReference>
<reference evidence="5 6" key="1">
    <citation type="journal article" date="2019" name="Int. J. Syst. Evol. Microbiol.">
        <title>The Global Catalogue of Microorganisms (GCM) 10K type strain sequencing project: providing services to taxonomists for standard genome sequencing and annotation.</title>
        <authorList>
            <consortium name="The Broad Institute Genomics Platform"/>
            <consortium name="The Broad Institute Genome Sequencing Center for Infectious Disease"/>
            <person name="Wu L."/>
            <person name="Ma J."/>
        </authorList>
    </citation>
    <scope>NUCLEOTIDE SEQUENCE [LARGE SCALE GENOMIC DNA]</scope>
    <source>
        <strain evidence="5 6">CGMCC 1.10390</strain>
    </source>
</reference>
<dbReference type="RefSeq" id="WP_256401652.1">
    <property type="nucleotide sequence ID" value="NZ_JANHJR010000004.1"/>
</dbReference>
<protein>
    <submittedName>
        <fullName evidence="5">Hsp20/alpha crystallin family protein</fullName>
    </submittedName>
</protein>
<evidence type="ECO:0000256" key="3">
    <source>
        <dbReference type="SAM" id="MobiDB-lite"/>
    </source>
</evidence>
<dbReference type="SUPFAM" id="SSF49764">
    <property type="entry name" value="HSP20-like chaperones"/>
    <property type="match status" value="1"/>
</dbReference>
<dbReference type="PANTHER" id="PTHR11527">
    <property type="entry name" value="HEAT-SHOCK PROTEIN 20 FAMILY MEMBER"/>
    <property type="match status" value="1"/>
</dbReference>
<comment type="caution">
    <text evidence="5">The sequence shown here is derived from an EMBL/GenBank/DDBJ whole genome shotgun (WGS) entry which is preliminary data.</text>
</comment>
<accession>A0ABD6DR92</accession>
<evidence type="ECO:0000256" key="2">
    <source>
        <dbReference type="RuleBase" id="RU003616"/>
    </source>
</evidence>
<feature type="region of interest" description="Disordered" evidence="3">
    <location>
        <begin position="1"/>
        <end position="32"/>
    </location>
</feature>
<evidence type="ECO:0000256" key="1">
    <source>
        <dbReference type="PROSITE-ProRule" id="PRU00285"/>
    </source>
</evidence>